<dbReference type="InterPro" id="IPR001610">
    <property type="entry name" value="PAC"/>
</dbReference>
<dbReference type="GO" id="GO:0009927">
    <property type="term" value="F:histidine phosphotransfer kinase activity"/>
    <property type="evidence" value="ECO:0007669"/>
    <property type="project" value="TreeGrafter"/>
</dbReference>
<comment type="caution">
    <text evidence="12">The sequence shown here is derived from an EMBL/GenBank/DDBJ whole genome shotgun (WGS) entry which is preliminary data.</text>
</comment>
<dbReference type="InterPro" id="IPR000700">
    <property type="entry name" value="PAS-assoc_C"/>
</dbReference>
<evidence type="ECO:0000256" key="4">
    <source>
        <dbReference type="ARBA" id="ARBA00022679"/>
    </source>
</evidence>
<dbReference type="PROSITE" id="PS50109">
    <property type="entry name" value="HIS_KIN"/>
    <property type="match status" value="1"/>
</dbReference>
<dbReference type="SMART" id="SM00448">
    <property type="entry name" value="REC"/>
    <property type="match status" value="1"/>
</dbReference>
<dbReference type="NCBIfam" id="TIGR00229">
    <property type="entry name" value="sensory_box"/>
    <property type="match status" value="7"/>
</dbReference>
<accession>A0AAE3P1H1</accession>
<dbReference type="SUPFAM" id="SSF47384">
    <property type="entry name" value="Homodimeric domain of signal transducing histidine kinase"/>
    <property type="match status" value="1"/>
</dbReference>
<keyword evidence="4" id="KW-0808">Transferase</keyword>
<evidence type="ECO:0000256" key="2">
    <source>
        <dbReference type="ARBA" id="ARBA00012438"/>
    </source>
</evidence>
<feature type="domain" description="Histidine kinase" evidence="8">
    <location>
        <begin position="1173"/>
        <end position="1393"/>
    </location>
</feature>
<dbReference type="InterPro" id="IPR011006">
    <property type="entry name" value="CheY-like_superfamily"/>
</dbReference>
<dbReference type="InterPro" id="IPR003661">
    <property type="entry name" value="HisK_dim/P_dom"/>
</dbReference>
<dbReference type="EC" id="2.7.13.3" evidence="2"/>
<feature type="domain" description="PAS" evidence="10">
    <location>
        <begin position="909"/>
        <end position="979"/>
    </location>
</feature>
<evidence type="ECO:0000259" key="8">
    <source>
        <dbReference type="PROSITE" id="PS50109"/>
    </source>
</evidence>
<dbReference type="Pfam" id="PF13426">
    <property type="entry name" value="PAS_9"/>
    <property type="match status" value="6"/>
</dbReference>
<keyword evidence="13" id="KW-1185">Reference proteome</keyword>
<keyword evidence="3 6" id="KW-0597">Phosphoprotein</keyword>
<dbReference type="PROSITE" id="PS50110">
    <property type="entry name" value="RESPONSE_REGULATORY"/>
    <property type="match status" value="1"/>
</dbReference>
<dbReference type="Gene3D" id="3.30.450.20">
    <property type="entry name" value="PAS domain"/>
    <property type="match status" value="7"/>
</dbReference>
<feature type="modified residue" description="4-aspartylphosphate" evidence="6">
    <location>
        <position position="1467"/>
    </location>
</feature>
<dbReference type="CDD" id="cd00130">
    <property type="entry name" value="PAS"/>
    <property type="match status" value="5"/>
</dbReference>
<dbReference type="CDD" id="cd17546">
    <property type="entry name" value="REC_hyHK_CKI1_RcsC-like"/>
    <property type="match status" value="1"/>
</dbReference>
<feature type="coiled-coil region" evidence="7">
    <location>
        <begin position="181"/>
        <end position="247"/>
    </location>
</feature>
<dbReference type="InterPro" id="IPR005467">
    <property type="entry name" value="His_kinase_dom"/>
</dbReference>
<dbReference type="InterPro" id="IPR004358">
    <property type="entry name" value="Sig_transdc_His_kin-like_C"/>
</dbReference>
<evidence type="ECO:0000256" key="3">
    <source>
        <dbReference type="ARBA" id="ARBA00022553"/>
    </source>
</evidence>
<dbReference type="GO" id="GO:0000155">
    <property type="term" value="F:phosphorelay sensor kinase activity"/>
    <property type="evidence" value="ECO:0007669"/>
    <property type="project" value="InterPro"/>
</dbReference>
<dbReference type="PANTHER" id="PTHR43047:SF72">
    <property type="entry name" value="OSMOSENSING HISTIDINE PROTEIN KINASE SLN1"/>
    <property type="match status" value="1"/>
</dbReference>
<feature type="domain" description="PAS" evidence="10">
    <location>
        <begin position="556"/>
        <end position="581"/>
    </location>
</feature>
<dbReference type="InterPro" id="IPR013655">
    <property type="entry name" value="PAS_fold_3"/>
</dbReference>
<evidence type="ECO:0000313" key="12">
    <source>
        <dbReference type="EMBL" id="MDF1611288.1"/>
    </source>
</evidence>
<protein>
    <recommendedName>
        <fullName evidence="2">histidine kinase</fullName>
        <ecNumber evidence="2">2.7.13.3</ecNumber>
    </recommendedName>
</protein>
<dbReference type="Pfam" id="PF02518">
    <property type="entry name" value="HATPase_c"/>
    <property type="match status" value="1"/>
</dbReference>
<evidence type="ECO:0000256" key="7">
    <source>
        <dbReference type="SAM" id="Coils"/>
    </source>
</evidence>
<dbReference type="SMART" id="SM00387">
    <property type="entry name" value="HATPase_c"/>
    <property type="match status" value="1"/>
</dbReference>
<dbReference type="EMBL" id="JARGDL010000003">
    <property type="protein sequence ID" value="MDF1611288.1"/>
    <property type="molecule type" value="Genomic_DNA"/>
</dbReference>
<sequence length="1537" mass="177011">MSKKKLNIEKVKSSAKKSRKFVAHKTTKKKNTVKTTADKFLKKLEKEIKLKESFQEKLIENEERYRIISQITSDYMFAASFDKKYISLDWHSKSFEQDIGYPLENIFNFKYIKRYFYPDDLKLIIPLRNKLLKGEIVEREIRIFNFDGEIVWINAKLFPLYDKKKKRVTKFYCAAQNITRRKKAEIELKELNYELELRIQERTSQLENAVKNLQQEIENRTETEKKLLETQRQLKELIDGLDKKLQESEYKHLWNVFESSEIPTFTFLKDGTILNFNKAIENLTSYTQDELKTITQFADLLLESENKSKFFESVHKLNGSEIKNISKECTIITKQKKKKEIFGLISKLLHEGNDTGIVIVQFLDISEQKRISGIINIITESISSKTGQYFFDSLVEEIAKSIEADYVLIGVSDEKNKNLINTISVYGEGKLLPNFSYYLESTPCQNVYGKNLCVYNENCSSLFPKDQMLKDLEIEAYVGMPLFDKNNNPNGILVALKKSPFENVEFVKKILTIYGSRASSEIEINNTFERLKKSEDKFSKAFYTSPDSISISRLKDGLFIEVNEGFTNLTGWSKNEVIGRNSSEINVWFDLNDRKKFVEELLSKGYFENLFATFRMKNGELRQCLMSASIIEINNEKCILSITRDITELKQKEKLLTESEERFRILMEVSPYSHLVQIDGIVLYANQATVKMFKAASLNDIIGNNLFNYIHPRYKSFGIRKLEQIKNGIEKNGALELKYICFDGSVIDVEVYARQINYKNQNAILIVANDITEKRKAKLKLKESEQRFKKLFEFSPEALYLVENDKIIIANKAFLNLVGAKTFNEVKDKNIIDFVHPDYKKLYITRKEALKNADEVLPFVEYKLIKLDGSIVYAEISSVEITFEGRAVIQSVARNITEKIEINNALKESQERFKIIVENSPYAYVIHQNGKLVYANPATLKLINAQSLDEIIGKPIIDFVHPEYRKIAIERIKQGAKNLKPLPPLEERLLTLDGKEFIAEVASIPFYLNGAIAYQLIINDITNIKKANEQILKLSNAVEFSSTGVVITDKNGNIEYVNKRFEEITGYTSDEVIGKTLHILKSGNQNLEFYKNLWDTILKGENFSSIIVNKRKNGELYWELNSISSIKDNNGNITHFVAIKEDVTEQKLIEQQLLKAKEEAEEAAKVRTHLLANLSHEFRTPLGSIVGYSSLLKSDTEDEEVKKIATQIELSGKRLLKTFNELLTLTELETDEFAINHSELDLPLFCSQLKILYETFASSKGIEIKTNLLTEELTVYTDENILTKILSYIIDNAIKFTENGEVIIQLDEPIEKENNKYAVIKVIDTGRGIKNEELEIIFKEFRQISEGIRRDFEGLGLGLTLASRLAKLINAEIQIESEFNKGSIFSIVIPLKNDTTKDNLFAYPIKSDDQEQNEVKPINILIVEDNPLNMDILHRTLIKFGEIHSARDGISAIKLAKENNFDIMLIDINLGYGMDGIEVLNQIRKFEHHKNTSAIALTAYVTNMSRKEFIQKGFNEYIAKPFEKKVLIDLVVKLTQK</sequence>
<dbReference type="SUPFAM" id="SSF55874">
    <property type="entry name" value="ATPase domain of HSP90 chaperone/DNA topoisomerase II/histidine kinase"/>
    <property type="match status" value="1"/>
</dbReference>
<evidence type="ECO:0000313" key="13">
    <source>
        <dbReference type="Proteomes" id="UP001221302"/>
    </source>
</evidence>
<evidence type="ECO:0000259" key="11">
    <source>
        <dbReference type="PROSITE" id="PS50113"/>
    </source>
</evidence>
<dbReference type="Pfam" id="PF08447">
    <property type="entry name" value="PAS_3"/>
    <property type="match status" value="1"/>
</dbReference>
<dbReference type="SMART" id="SM00388">
    <property type="entry name" value="HisKA"/>
    <property type="match status" value="1"/>
</dbReference>
<feature type="domain" description="PAC" evidence="11">
    <location>
        <begin position="1101"/>
        <end position="1155"/>
    </location>
</feature>
<feature type="domain" description="PAS" evidence="10">
    <location>
        <begin position="249"/>
        <end position="291"/>
    </location>
</feature>
<feature type="domain" description="Response regulatory" evidence="9">
    <location>
        <begin position="1419"/>
        <end position="1535"/>
    </location>
</feature>
<dbReference type="Gene3D" id="3.40.50.2300">
    <property type="match status" value="1"/>
</dbReference>
<proteinExistence type="predicted"/>
<dbReference type="PROSITE" id="PS50113">
    <property type="entry name" value="PAC"/>
    <property type="match status" value="3"/>
</dbReference>
<feature type="domain" description="PAC" evidence="11">
    <location>
        <begin position="137"/>
        <end position="190"/>
    </location>
</feature>
<dbReference type="GO" id="GO:0005886">
    <property type="term" value="C:plasma membrane"/>
    <property type="evidence" value="ECO:0007669"/>
    <property type="project" value="TreeGrafter"/>
</dbReference>
<keyword evidence="7" id="KW-0175">Coiled coil</keyword>
<dbReference type="InterPro" id="IPR003594">
    <property type="entry name" value="HATPase_dom"/>
</dbReference>
<keyword evidence="5" id="KW-0418">Kinase</keyword>
<evidence type="ECO:0000256" key="6">
    <source>
        <dbReference type="PROSITE-ProRule" id="PRU00169"/>
    </source>
</evidence>
<organism evidence="12 13">
    <name type="scientific">Stygiobacter electus</name>
    <dbReference type="NCBI Taxonomy" id="3032292"/>
    <lineage>
        <taxon>Bacteria</taxon>
        <taxon>Pseudomonadati</taxon>
        <taxon>Ignavibacteriota</taxon>
        <taxon>Ignavibacteria</taxon>
        <taxon>Ignavibacteriales</taxon>
        <taxon>Melioribacteraceae</taxon>
        <taxon>Stygiobacter</taxon>
    </lineage>
</organism>
<dbReference type="SUPFAM" id="SSF55781">
    <property type="entry name" value="GAF domain-like"/>
    <property type="match status" value="1"/>
</dbReference>
<name>A0AAE3P1H1_9BACT</name>
<feature type="domain" description="PAS" evidence="10">
    <location>
        <begin position="1030"/>
        <end position="1077"/>
    </location>
</feature>
<dbReference type="InterPro" id="IPR001789">
    <property type="entry name" value="Sig_transdc_resp-reg_receiver"/>
</dbReference>
<dbReference type="SMART" id="SM00091">
    <property type="entry name" value="PAS"/>
    <property type="match status" value="6"/>
</dbReference>
<dbReference type="PANTHER" id="PTHR43047">
    <property type="entry name" value="TWO-COMPONENT HISTIDINE PROTEIN KINASE"/>
    <property type="match status" value="1"/>
</dbReference>
<dbReference type="Gene3D" id="1.10.287.130">
    <property type="match status" value="1"/>
</dbReference>
<reference evidence="12" key="1">
    <citation type="submission" date="2023-03" db="EMBL/GenBank/DDBJ databases">
        <title>Stygiobacter electus gen. nov., sp. nov., facultatively anaerobic thermotolerant bacterium of the class Ignavibacteria from a well of Yessentuki mineral water deposit.</title>
        <authorList>
            <person name="Podosokorskaya O.A."/>
            <person name="Elcheninov A.G."/>
            <person name="Petrova N.F."/>
            <person name="Zavarzina D.G."/>
            <person name="Kublanov I.V."/>
            <person name="Merkel A.Y."/>
        </authorList>
    </citation>
    <scope>NUCLEOTIDE SEQUENCE</scope>
    <source>
        <strain evidence="12">09-Me</strain>
    </source>
</reference>
<dbReference type="InterPro" id="IPR036097">
    <property type="entry name" value="HisK_dim/P_sf"/>
</dbReference>
<dbReference type="Proteomes" id="UP001221302">
    <property type="component" value="Unassembled WGS sequence"/>
</dbReference>
<gene>
    <name evidence="12" type="ORF">P0M35_03935</name>
</gene>
<dbReference type="Pfam" id="PF00512">
    <property type="entry name" value="HisKA"/>
    <property type="match status" value="1"/>
</dbReference>
<comment type="catalytic activity">
    <reaction evidence="1">
        <text>ATP + protein L-histidine = ADP + protein N-phospho-L-histidine.</text>
        <dbReference type="EC" id="2.7.13.3"/>
    </reaction>
</comment>
<dbReference type="PROSITE" id="PS50112">
    <property type="entry name" value="PAS"/>
    <property type="match status" value="4"/>
</dbReference>
<dbReference type="SUPFAM" id="SSF55785">
    <property type="entry name" value="PYP-like sensor domain (PAS domain)"/>
    <property type="match status" value="7"/>
</dbReference>
<dbReference type="InterPro" id="IPR000014">
    <property type="entry name" value="PAS"/>
</dbReference>
<dbReference type="RefSeq" id="WP_321535054.1">
    <property type="nucleotide sequence ID" value="NZ_JARGDL010000003.1"/>
</dbReference>
<evidence type="ECO:0000256" key="5">
    <source>
        <dbReference type="ARBA" id="ARBA00022777"/>
    </source>
</evidence>
<evidence type="ECO:0000259" key="10">
    <source>
        <dbReference type="PROSITE" id="PS50112"/>
    </source>
</evidence>
<dbReference type="SMART" id="SM00086">
    <property type="entry name" value="PAC"/>
    <property type="match status" value="7"/>
</dbReference>
<evidence type="ECO:0000259" key="9">
    <source>
        <dbReference type="PROSITE" id="PS50110"/>
    </source>
</evidence>
<feature type="domain" description="PAC" evidence="11">
    <location>
        <begin position="733"/>
        <end position="783"/>
    </location>
</feature>
<evidence type="ECO:0000256" key="1">
    <source>
        <dbReference type="ARBA" id="ARBA00000085"/>
    </source>
</evidence>
<dbReference type="SUPFAM" id="SSF52172">
    <property type="entry name" value="CheY-like"/>
    <property type="match status" value="1"/>
</dbReference>
<dbReference type="Pfam" id="PF00072">
    <property type="entry name" value="Response_reg"/>
    <property type="match status" value="1"/>
</dbReference>
<dbReference type="InterPro" id="IPR036890">
    <property type="entry name" value="HATPase_C_sf"/>
</dbReference>
<dbReference type="CDD" id="cd00082">
    <property type="entry name" value="HisKA"/>
    <property type="match status" value="1"/>
</dbReference>
<dbReference type="Gene3D" id="3.30.565.10">
    <property type="entry name" value="Histidine kinase-like ATPase, C-terminal domain"/>
    <property type="match status" value="1"/>
</dbReference>
<dbReference type="PRINTS" id="PR00344">
    <property type="entry name" value="BCTRLSENSOR"/>
</dbReference>
<dbReference type="InterPro" id="IPR035965">
    <property type="entry name" value="PAS-like_dom_sf"/>
</dbReference>